<dbReference type="Proteomes" id="UP001164539">
    <property type="component" value="Chromosome 13"/>
</dbReference>
<protein>
    <submittedName>
        <fullName evidence="1">S-type anion channel like</fullName>
    </submittedName>
</protein>
<proteinExistence type="predicted"/>
<reference evidence="1 2" key="1">
    <citation type="journal article" date="2023" name="Science">
        <title>Complex scaffold remodeling in plant triterpene biosynthesis.</title>
        <authorList>
            <person name="De La Pena R."/>
            <person name="Hodgson H."/>
            <person name="Liu J.C."/>
            <person name="Stephenson M.J."/>
            <person name="Martin A.C."/>
            <person name="Owen C."/>
            <person name="Harkess A."/>
            <person name="Leebens-Mack J."/>
            <person name="Jimenez L.E."/>
            <person name="Osbourn A."/>
            <person name="Sattely E.S."/>
        </authorList>
    </citation>
    <scope>NUCLEOTIDE SEQUENCE [LARGE SCALE GENOMIC DNA]</scope>
    <source>
        <strain evidence="2">cv. JPN11</strain>
        <tissue evidence="1">Leaf</tissue>
    </source>
</reference>
<accession>A0ACC1WXR9</accession>
<organism evidence="1 2">
    <name type="scientific">Melia azedarach</name>
    <name type="common">Chinaberry tree</name>
    <dbReference type="NCBI Taxonomy" id="155640"/>
    <lineage>
        <taxon>Eukaryota</taxon>
        <taxon>Viridiplantae</taxon>
        <taxon>Streptophyta</taxon>
        <taxon>Embryophyta</taxon>
        <taxon>Tracheophyta</taxon>
        <taxon>Spermatophyta</taxon>
        <taxon>Magnoliopsida</taxon>
        <taxon>eudicotyledons</taxon>
        <taxon>Gunneridae</taxon>
        <taxon>Pentapetalae</taxon>
        <taxon>rosids</taxon>
        <taxon>malvids</taxon>
        <taxon>Sapindales</taxon>
        <taxon>Meliaceae</taxon>
        <taxon>Melia</taxon>
    </lineage>
</organism>
<sequence length="198" mass="23061">MLVLTTCMLPGFHIFSCFNLPPKLFSTRFPNSVLCWVFSGSKLFLLDIKIYGQWFTTQKRFFIHIANPTSQISVIAETSSLHEQQHRWVGKRALFACFLSDWLITWYSLSPFISVYQACSNFPCILRPTFFLFFAAPSIGSLTWYSISGAFDITSKMLFFLSLFLFISLACRPVLFKKSMRKFNVAWWAYSFTSTFWL</sequence>
<keyword evidence="2" id="KW-1185">Reference proteome</keyword>
<comment type="caution">
    <text evidence="1">The sequence shown here is derived from an EMBL/GenBank/DDBJ whole genome shotgun (WGS) entry which is preliminary data.</text>
</comment>
<gene>
    <name evidence="1" type="ORF">OWV82_023782</name>
</gene>
<dbReference type="EMBL" id="CM051406">
    <property type="protein sequence ID" value="KAJ4703951.1"/>
    <property type="molecule type" value="Genomic_DNA"/>
</dbReference>
<evidence type="ECO:0000313" key="1">
    <source>
        <dbReference type="EMBL" id="KAJ4703951.1"/>
    </source>
</evidence>
<name>A0ACC1WXR9_MELAZ</name>
<evidence type="ECO:0000313" key="2">
    <source>
        <dbReference type="Proteomes" id="UP001164539"/>
    </source>
</evidence>